<feature type="region of interest" description="Disordered" evidence="1">
    <location>
        <begin position="101"/>
        <end position="120"/>
    </location>
</feature>
<feature type="region of interest" description="Disordered" evidence="1">
    <location>
        <begin position="236"/>
        <end position="261"/>
    </location>
</feature>
<name>A0AAF0EGM3_9BASI</name>
<feature type="compositionally biased region" description="Basic and acidic residues" evidence="1">
    <location>
        <begin position="55"/>
        <end position="72"/>
    </location>
</feature>
<dbReference type="EMBL" id="CP119905">
    <property type="protein sequence ID" value="WFD24434.1"/>
    <property type="molecule type" value="Genomic_DNA"/>
</dbReference>
<evidence type="ECO:0000313" key="2">
    <source>
        <dbReference type="EMBL" id="WFD24434.1"/>
    </source>
</evidence>
<feature type="region of interest" description="Disordered" evidence="1">
    <location>
        <begin position="299"/>
        <end position="329"/>
    </location>
</feature>
<organism evidence="2 3">
    <name type="scientific">Malassezia equina</name>
    <dbReference type="NCBI Taxonomy" id="1381935"/>
    <lineage>
        <taxon>Eukaryota</taxon>
        <taxon>Fungi</taxon>
        <taxon>Dikarya</taxon>
        <taxon>Basidiomycota</taxon>
        <taxon>Ustilaginomycotina</taxon>
        <taxon>Malasseziomycetes</taxon>
        <taxon>Malasseziales</taxon>
        <taxon>Malasseziaceae</taxon>
        <taxon>Malassezia</taxon>
    </lineage>
</organism>
<dbReference type="AlphaFoldDB" id="A0AAF0EGM3"/>
<feature type="compositionally biased region" description="Polar residues" evidence="1">
    <location>
        <begin position="32"/>
        <end position="43"/>
    </location>
</feature>
<feature type="region of interest" description="Disordered" evidence="1">
    <location>
        <begin position="137"/>
        <end position="161"/>
    </location>
</feature>
<keyword evidence="3" id="KW-1185">Reference proteome</keyword>
<proteinExistence type="predicted"/>
<feature type="region of interest" description="Disordered" evidence="1">
    <location>
        <begin position="1"/>
        <end position="93"/>
    </location>
</feature>
<feature type="region of interest" description="Disordered" evidence="1">
    <location>
        <begin position="194"/>
        <end position="217"/>
    </location>
</feature>
<sequence>MSGELPATTEYVEASSPVPTSLGTESAAILPSESTPDTYTLASGSRYVQTEEQEQETRSVEEYLRRLAEKEKRQRRKRQELTPLQPAGGTSLVRKFSASLARVPSLRGRHTPHRTGSTAGSYEMTQSHYVHDAALPNRPVSDESEESQFMSAPPAADTRHELQDMTPLQPVAYVRAMDLSSTSLDDLSMLSDARKHDDTPAESPISPMDAPSGPFAESMGSRALARLRSRDFPSVTVGRASSLQRRQQAARGPPASLARSASRYGQTFEAIPESESADVALAAVPIPIDEADKGALEPMSQDTLSDLSSGYPPGPMMARTEAPDEPASDQDRWYWSDLLLTCGLCLSTNDDEEQAARTNPME</sequence>
<dbReference type="Proteomes" id="UP001214415">
    <property type="component" value="Chromosome 6"/>
</dbReference>
<evidence type="ECO:0000256" key="1">
    <source>
        <dbReference type="SAM" id="MobiDB-lite"/>
    </source>
</evidence>
<accession>A0AAF0EGM3</accession>
<protein>
    <submittedName>
        <fullName evidence="2">Uncharacterized protein</fullName>
    </submittedName>
</protein>
<gene>
    <name evidence="2" type="ORF">MEQU1_003135</name>
</gene>
<reference evidence="2" key="1">
    <citation type="submission" date="2023-03" db="EMBL/GenBank/DDBJ databases">
        <title>Mating type loci evolution in Malassezia.</title>
        <authorList>
            <person name="Coelho M.A."/>
        </authorList>
    </citation>
    <scope>NUCLEOTIDE SEQUENCE</scope>
    <source>
        <strain evidence="2">CBS 12830</strain>
    </source>
</reference>
<evidence type="ECO:0000313" key="3">
    <source>
        <dbReference type="Proteomes" id="UP001214415"/>
    </source>
</evidence>